<organism evidence="1">
    <name type="scientific">uncultured Desulfobacterium sp</name>
    <dbReference type="NCBI Taxonomy" id="201089"/>
    <lineage>
        <taxon>Bacteria</taxon>
        <taxon>Pseudomonadati</taxon>
        <taxon>Thermodesulfobacteriota</taxon>
        <taxon>Desulfobacteria</taxon>
        <taxon>Desulfobacterales</taxon>
        <taxon>Desulfobacteriaceae</taxon>
        <taxon>Desulfobacterium</taxon>
        <taxon>environmental samples</taxon>
    </lineage>
</organism>
<dbReference type="Gene3D" id="3.40.630.100">
    <property type="entry name" value="Poly-gamma-glutamate hydrolase, zinc-binding motif"/>
    <property type="match status" value="1"/>
</dbReference>
<evidence type="ECO:0008006" key="2">
    <source>
        <dbReference type="Google" id="ProtNLM"/>
    </source>
</evidence>
<protein>
    <recommendedName>
        <fullName evidence="2">Phage-related replication protein</fullName>
    </recommendedName>
</protein>
<dbReference type="AlphaFoldDB" id="A0A445MR26"/>
<dbReference type="InterPro" id="IPR008585">
    <property type="entry name" value="Gamma_PGA_hydro"/>
</dbReference>
<dbReference type="Pfam" id="PF05908">
    <property type="entry name" value="Gamma_PGA_hydro"/>
    <property type="match status" value="1"/>
</dbReference>
<sequence length="200" mass="21898">MGRYKNFSELRTHEEEGMDYEIYVRKGLSGIAVMAPHGGGIEPGTTDIADSVAGNEHTFYCFKGIKPSGNSSLHITSSAFDEPKGIIVAEEADFVITIHGCSGKNDSIYIGGNDQNSIKRLSHELALAGFAVMDKPRPGLEGTKKTNLCNRGRTGRGVQIEISSGLRSKMLKQIDNDILNHNKSFIVFIDILKHFLKNTL</sequence>
<gene>
    <name evidence="1" type="ORF">PITCH_A1070036</name>
</gene>
<dbReference type="EMBL" id="OJIN01000010">
    <property type="protein sequence ID" value="SPD71862.1"/>
    <property type="molecule type" value="Genomic_DNA"/>
</dbReference>
<reference evidence="1" key="1">
    <citation type="submission" date="2018-01" db="EMBL/GenBank/DDBJ databases">
        <authorList>
            <person name="Regsiter A."/>
            <person name="William W."/>
        </authorList>
    </citation>
    <scope>NUCLEOTIDE SEQUENCE</scope>
    <source>
        <strain evidence="1">TRIP AH-1</strain>
    </source>
</reference>
<proteinExistence type="predicted"/>
<accession>A0A445MR26</accession>
<dbReference type="InterPro" id="IPR038128">
    <property type="entry name" value="Gamma_PGA_hydro_sf"/>
</dbReference>
<evidence type="ECO:0000313" key="1">
    <source>
        <dbReference type="EMBL" id="SPD71862.1"/>
    </source>
</evidence>
<name>A0A445MR26_9BACT</name>